<name>A0ABQ8BNN0_BRANA</name>
<accession>A0ABQ8BNN0</accession>
<feature type="region of interest" description="Disordered" evidence="1">
    <location>
        <begin position="213"/>
        <end position="236"/>
    </location>
</feature>
<comment type="caution">
    <text evidence="2">The sequence shown here is derived from an EMBL/GenBank/DDBJ whole genome shotgun (WGS) entry which is preliminary data.</text>
</comment>
<reference evidence="2 3" key="1">
    <citation type="submission" date="2021-05" db="EMBL/GenBank/DDBJ databases">
        <title>Genome Assembly of Synthetic Allotetraploid Brassica napus Reveals Homoeologous Exchanges between Subgenomes.</title>
        <authorList>
            <person name="Davis J.T."/>
        </authorList>
    </citation>
    <scope>NUCLEOTIDE SEQUENCE [LARGE SCALE GENOMIC DNA]</scope>
    <source>
        <strain evidence="3">cv. Da-Ae</strain>
        <tissue evidence="2">Seedling</tissue>
    </source>
</reference>
<evidence type="ECO:0000313" key="2">
    <source>
        <dbReference type="EMBL" id="KAH0906333.1"/>
    </source>
</evidence>
<feature type="compositionally biased region" description="Acidic residues" evidence="1">
    <location>
        <begin position="227"/>
        <end position="236"/>
    </location>
</feature>
<gene>
    <name evidence="2" type="ORF">HID58_038160</name>
</gene>
<dbReference type="Proteomes" id="UP000824890">
    <property type="component" value="Unassembled WGS sequence"/>
</dbReference>
<feature type="region of interest" description="Disordered" evidence="1">
    <location>
        <begin position="594"/>
        <end position="622"/>
    </location>
</feature>
<protein>
    <submittedName>
        <fullName evidence="2">Uncharacterized protein</fullName>
    </submittedName>
</protein>
<feature type="non-terminal residue" evidence="2">
    <location>
        <position position="710"/>
    </location>
</feature>
<evidence type="ECO:0000256" key="1">
    <source>
        <dbReference type="SAM" id="MobiDB-lite"/>
    </source>
</evidence>
<feature type="compositionally biased region" description="Polar residues" evidence="1">
    <location>
        <begin position="655"/>
        <end position="665"/>
    </location>
</feature>
<dbReference type="EMBL" id="JAGKQM010000010">
    <property type="protein sequence ID" value="KAH0906333.1"/>
    <property type="molecule type" value="Genomic_DNA"/>
</dbReference>
<feature type="region of interest" description="Disordered" evidence="1">
    <location>
        <begin position="648"/>
        <end position="676"/>
    </location>
</feature>
<keyword evidence="3" id="KW-1185">Reference proteome</keyword>
<organism evidence="2 3">
    <name type="scientific">Brassica napus</name>
    <name type="common">Rape</name>
    <dbReference type="NCBI Taxonomy" id="3708"/>
    <lineage>
        <taxon>Eukaryota</taxon>
        <taxon>Viridiplantae</taxon>
        <taxon>Streptophyta</taxon>
        <taxon>Embryophyta</taxon>
        <taxon>Tracheophyta</taxon>
        <taxon>Spermatophyta</taxon>
        <taxon>Magnoliopsida</taxon>
        <taxon>eudicotyledons</taxon>
        <taxon>Gunneridae</taxon>
        <taxon>Pentapetalae</taxon>
        <taxon>rosids</taxon>
        <taxon>malvids</taxon>
        <taxon>Brassicales</taxon>
        <taxon>Brassicaceae</taxon>
        <taxon>Brassiceae</taxon>
        <taxon>Brassica</taxon>
    </lineage>
</organism>
<proteinExistence type="predicted"/>
<sequence length="710" mass="79754">MNSKDKVLLVVGAWVTDTHKRWVFEQDHSFKGEHYINLYSGMNMSDLVKGVREEIDPTYEGVNFKLSYQYPEWISADGGALDMPQYITEDTEVGVFIELRRSIEAVNLLVSVRCSKAHEEGPASYINARSAERDREREDCDIEDDEWHEFAMANNTVTIPDTTGYPGKKNLESGDAIPHAVSGIAYSRTPAIPFQIGGVEIREPEHNIRQRIQPEPGEEKMKIETPSDTDSDSDDDMVVPVFRTAADLSGKGKRPIWERLIYGIPGITNTCEEDNDRRRTTATGQYNAAAQGQDMVNDPRIPDLLEREEPPPPPADGTPKIGCGVRNIRCPYSGRISERHHHQSGRAYVVDFTDTTRHLVASQCNNKTTVPASEGRVKQYFGNFMTSQDRVLLIIGSWVRDQYKQWVFEPDISNQLEHYIRLRTGMTFRELLTAVRERLQVTTKGVTLKLSYQYPEWVSFDDPELGLPVYITDDIEVRGFIEMRRAIEEVNLFVSLVCPTGGLQIARETAHMNPTMAARVNPTMDESWHDFAISETPLTLPQTEANANKRVIEVPDDSISRQEGGVDYTGRRAIPFTTGGIEIREPTQAIRVRIPPIAATDKGKNKMPSESSSDTDSDDDMVVPVLRTSVDIGEGANMPVRRRLIFGIPEPIEDPNNSSASSQEGEQMPPDDGIHWGRFDQALHDMLNDPENPALLGRDAPPVFNARLVS</sequence>
<evidence type="ECO:0000313" key="3">
    <source>
        <dbReference type="Proteomes" id="UP000824890"/>
    </source>
</evidence>